<dbReference type="Gene3D" id="3.30.70.100">
    <property type="match status" value="1"/>
</dbReference>
<dbReference type="Pfam" id="PF00403">
    <property type="entry name" value="HMA"/>
    <property type="match status" value="1"/>
</dbReference>
<name>A0A7Y0PNY8_9BACI</name>
<sequence>MSKAVFQLEPLTCPSCIKKLEGILHKTSGVVSAKVLFSSSKVKVEYDSHILETQQIKNILCKIGYSVLAVK</sequence>
<evidence type="ECO:0000313" key="3">
    <source>
        <dbReference type="EMBL" id="NMO79608.1"/>
    </source>
</evidence>
<dbReference type="PROSITE" id="PS50846">
    <property type="entry name" value="HMA_2"/>
    <property type="match status" value="1"/>
</dbReference>
<dbReference type="PRINTS" id="PR00942">
    <property type="entry name" value="CUATPASEI"/>
</dbReference>
<protein>
    <submittedName>
        <fullName evidence="3">Heavy-metal-associated domain-containing protein</fullName>
    </submittedName>
</protein>
<dbReference type="SUPFAM" id="SSF55008">
    <property type="entry name" value="HMA, heavy metal-associated domain"/>
    <property type="match status" value="1"/>
</dbReference>
<evidence type="ECO:0000259" key="2">
    <source>
        <dbReference type="PROSITE" id="PS50846"/>
    </source>
</evidence>
<dbReference type="PROSITE" id="PS01047">
    <property type="entry name" value="HMA_1"/>
    <property type="match status" value="1"/>
</dbReference>
<evidence type="ECO:0000256" key="1">
    <source>
        <dbReference type="ARBA" id="ARBA00022723"/>
    </source>
</evidence>
<dbReference type="RefSeq" id="WP_016203316.1">
    <property type="nucleotide sequence ID" value="NZ_JABBPK010000001.1"/>
</dbReference>
<dbReference type="InterPro" id="IPR036163">
    <property type="entry name" value="HMA_dom_sf"/>
</dbReference>
<gene>
    <name evidence="3" type="ORF">HHU08_22015</name>
</gene>
<feature type="domain" description="HMA" evidence="2">
    <location>
        <begin position="2"/>
        <end position="68"/>
    </location>
</feature>
<evidence type="ECO:0000313" key="4">
    <source>
        <dbReference type="Proteomes" id="UP000588491"/>
    </source>
</evidence>
<keyword evidence="4" id="KW-1185">Reference proteome</keyword>
<dbReference type="Proteomes" id="UP000588491">
    <property type="component" value="Unassembled WGS sequence"/>
</dbReference>
<organism evidence="3 4">
    <name type="scientific">Niallia alba</name>
    <dbReference type="NCBI Taxonomy" id="2729105"/>
    <lineage>
        <taxon>Bacteria</taxon>
        <taxon>Bacillati</taxon>
        <taxon>Bacillota</taxon>
        <taxon>Bacilli</taxon>
        <taxon>Bacillales</taxon>
        <taxon>Bacillaceae</taxon>
        <taxon>Niallia</taxon>
    </lineage>
</organism>
<comment type="caution">
    <text evidence="3">The sequence shown here is derived from an EMBL/GenBank/DDBJ whole genome shotgun (WGS) entry which is preliminary data.</text>
</comment>
<accession>A0A7Y0PNY8</accession>
<dbReference type="EMBL" id="JABBPK010000001">
    <property type="protein sequence ID" value="NMO79608.1"/>
    <property type="molecule type" value="Genomic_DNA"/>
</dbReference>
<proteinExistence type="predicted"/>
<dbReference type="AlphaFoldDB" id="A0A7Y0PNY8"/>
<keyword evidence="1" id="KW-0479">Metal-binding</keyword>
<dbReference type="CDD" id="cd00371">
    <property type="entry name" value="HMA"/>
    <property type="match status" value="1"/>
</dbReference>
<dbReference type="GO" id="GO:0046872">
    <property type="term" value="F:metal ion binding"/>
    <property type="evidence" value="ECO:0007669"/>
    <property type="project" value="UniProtKB-KW"/>
</dbReference>
<dbReference type="InterPro" id="IPR017969">
    <property type="entry name" value="Heavy-metal-associated_CS"/>
</dbReference>
<dbReference type="FunFam" id="3.30.70.100:FF:000001">
    <property type="entry name" value="ATPase copper transporting beta"/>
    <property type="match status" value="1"/>
</dbReference>
<reference evidence="3 4" key="1">
    <citation type="submission" date="2020-04" db="EMBL/GenBank/DDBJ databases">
        <title>Bacillus sp. UniB3 isolated from commercial digestive syrup.</title>
        <authorList>
            <person name="Thorat V."/>
            <person name="Kirdat K."/>
            <person name="Tiwarekar B."/>
            <person name="Yadav A."/>
        </authorList>
    </citation>
    <scope>NUCLEOTIDE SEQUENCE [LARGE SCALE GENOMIC DNA]</scope>
    <source>
        <strain evidence="3 4">UniB3</strain>
    </source>
</reference>
<dbReference type="InterPro" id="IPR006121">
    <property type="entry name" value="HMA_dom"/>
</dbReference>